<comment type="caution">
    <text evidence="1">The sequence shown here is derived from an EMBL/GenBank/DDBJ whole genome shotgun (WGS) entry which is preliminary data.</text>
</comment>
<accession>A0A848F4X4</accession>
<reference evidence="1 2" key="1">
    <citation type="submission" date="2020-04" db="EMBL/GenBank/DDBJ databases">
        <title>Azohydromonas sp. isolated from soil.</title>
        <authorList>
            <person name="Dahal R.H."/>
        </authorList>
    </citation>
    <scope>NUCLEOTIDE SEQUENCE [LARGE SCALE GENOMIC DNA]</scope>
    <source>
        <strain evidence="1 2">G-1-1-14</strain>
    </source>
</reference>
<keyword evidence="2" id="KW-1185">Reference proteome</keyword>
<dbReference type="RefSeq" id="WP_169159376.1">
    <property type="nucleotide sequence ID" value="NZ_JABBFW010000003.1"/>
</dbReference>
<evidence type="ECO:0000313" key="1">
    <source>
        <dbReference type="EMBL" id="NML14452.1"/>
    </source>
</evidence>
<dbReference type="AlphaFoldDB" id="A0A848F4X4"/>
<protein>
    <submittedName>
        <fullName evidence="1">Uncharacterized protein</fullName>
    </submittedName>
</protein>
<proteinExistence type="predicted"/>
<dbReference type="EMBL" id="JABBFW010000003">
    <property type="protein sequence ID" value="NML14452.1"/>
    <property type="molecule type" value="Genomic_DNA"/>
</dbReference>
<evidence type="ECO:0000313" key="2">
    <source>
        <dbReference type="Proteomes" id="UP000574067"/>
    </source>
</evidence>
<organism evidence="1 2">
    <name type="scientific">Azohydromonas caseinilytica</name>
    <dbReference type="NCBI Taxonomy" id="2728836"/>
    <lineage>
        <taxon>Bacteria</taxon>
        <taxon>Pseudomonadati</taxon>
        <taxon>Pseudomonadota</taxon>
        <taxon>Betaproteobacteria</taxon>
        <taxon>Burkholderiales</taxon>
        <taxon>Sphaerotilaceae</taxon>
        <taxon>Azohydromonas</taxon>
    </lineage>
</organism>
<dbReference type="Proteomes" id="UP000574067">
    <property type="component" value="Unassembled WGS sequence"/>
</dbReference>
<name>A0A848F4X4_9BURK</name>
<sequence>MQAPYAKPDRRWLDELQNVVHLAANNKAFKRMQAVCHTDHGAFQPELAKLDVDAEGNLRFHVHMVETVVAPLFEVPGDIGLLATMLRLGLRFRYEVIDKYRQVRPGRTPLCTVADLVAEVRAAIEVIENDAQSRGAENLDEATVVDLFTSAQDQDDMATVLDRWNRARERLFADPPPAELSRLRAILEEMRELNYRFMCLGSRRFHEMVCTRWGDAPHREG</sequence>
<gene>
    <name evidence="1" type="ORF">HHL10_05605</name>
</gene>